<gene>
    <name evidence="3" type="ORF">ACFPIH_15465</name>
</gene>
<organism evidence="3 4">
    <name type="scientific">Streptomyces vulcanius</name>
    <dbReference type="NCBI Taxonomy" id="1441876"/>
    <lineage>
        <taxon>Bacteria</taxon>
        <taxon>Bacillati</taxon>
        <taxon>Actinomycetota</taxon>
        <taxon>Actinomycetes</taxon>
        <taxon>Kitasatosporales</taxon>
        <taxon>Streptomycetaceae</taxon>
        <taxon>Streptomyces</taxon>
    </lineage>
</organism>
<keyword evidence="2 3" id="KW-0560">Oxidoreductase</keyword>
<dbReference type="EMBL" id="JBHSFK010000009">
    <property type="protein sequence ID" value="MFC4500908.1"/>
    <property type="molecule type" value="Genomic_DNA"/>
</dbReference>
<dbReference type="Gene3D" id="3.40.50.720">
    <property type="entry name" value="NAD(P)-binding Rossmann-like Domain"/>
    <property type="match status" value="1"/>
</dbReference>
<dbReference type="GO" id="GO:0016491">
    <property type="term" value="F:oxidoreductase activity"/>
    <property type="evidence" value="ECO:0007669"/>
    <property type="project" value="UniProtKB-KW"/>
</dbReference>
<dbReference type="Pfam" id="PF13561">
    <property type="entry name" value="adh_short_C2"/>
    <property type="match status" value="1"/>
</dbReference>
<sequence length="266" mass="26461">MSTATPAPIPVRSPLTSALAGATAVLLGGTSGIGLAAGVLLRSVGARVVLVGRDPGRLKTAVDQVRGAGADGDIDDVVLGVSGDAGDEEVLAEAFDTAGHVDHVLLTAGGLTGVGPLTELSADDIRGTLDARLWSVFAAARAAATRLPAGGSLTLSSGILVGRPMPGMSVPLSIGGAAETLTRALAVELAPARKRVNAIRYGRIDTPLLRAVPGHGSDEAIATAGSTIPLGRVGTPEEAAATALFLMANNYVTGQILTVDGGQTLL</sequence>
<evidence type="ECO:0000256" key="2">
    <source>
        <dbReference type="ARBA" id="ARBA00023002"/>
    </source>
</evidence>
<evidence type="ECO:0000313" key="4">
    <source>
        <dbReference type="Proteomes" id="UP001595839"/>
    </source>
</evidence>
<dbReference type="Proteomes" id="UP001595839">
    <property type="component" value="Unassembled WGS sequence"/>
</dbReference>
<evidence type="ECO:0000256" key="1">
    <source>
        <dbReference type="ARBA" id="ARBA00006484"/>
    </source>
</evidence>
<dbReference type="InterPro" id="IPR036291">
    <property type="entry name" value="NAD(P)-bd_dom_sf"/>
</dbReference>
<dbReference type="InterPro" id="IPR002347">
    <property type="entry name" value="SDR_fam"/>
</dbReference>
<protein>
    <submittedName>
        <fullName evidence="3">SDR family NAD(P)-dependent oxidoreductase</fullName>
        <ecNumber evidence="3">1.1.1.-</ecNumber>
    </submittedName>
</protein>
<dbReference type="InterPro" id="IPR051122">
    <property type="entry name" value="SDR_DHRS6-like"/>
</dbReference>
<dbReference type="PANTHER" id="PTHR43477">
    <property type="entry name" value="DIHYDROANTICAPSIN 7-DEHYDROGENASE"/>
    <property type="match status" value="1"/>
</dbReference>
<dbReference type="PRINTS" id="PR00081">
    <property type="entry name" value="GDHRDH"/>
</dbReference>
<dbReference type="PANTHER" id="PTHR43477:SF1">
    <property type="entry name" value="DIHYDROANTICAPSIN 7-DEHYDROGENASE"/>
    <property type="match status" value="1"/>
</dbReference>
<accession>A0ABV9AR33</accession>
<evidence type="ECO:0000313" key="3">
    <source>
        <dbReference type="EMBL" id="MFC4500908.1"/>
    </source>
</evidence>
<dbReference type="CDD" id="cd05233">
    <property type="entry name" value="SDR_c"/>
    <property type="match status" value="1"/>
</dbReference>
<name>A0ABV9AR33_9ACTN</name>
<dbReference type="RefSeq" id="WP_381172694.1">
    <property type="nucleotide sequence ID" value="NZ_JBHSFK010000009.1"/>
</dbReference>
<reference evidence="4" key="1">
    <citation type="journal article" date="2019" name="Int. J. Syst. Evol. Microbiol.">
        <title>The Global Catalogue of Microorganisms (GCM) 10K type strain sequencing project: providing services to taxonomists for standard genome sequencing and annotation.</title>
        <authorList>
            <consortium name="The Broad Institute Genomics Platform"/>
            <consortium name="The Broad Institute Genome Sequencing Center for Infectious Disease"/>
            <person name="Wu L."/>
            <person name="Ma J."/>
        </authorList>
    </citation>
    <scope>NUCLEOTIDE SEQUENCE [LARGE SCALE GENOMIC DNA]</scope>
    <source>
        <strain evidence="4">CGMCC 4.7177</strain>
    </source>
</reference>
<proteinExistence type="inferred from homology"/>
<comment type="similarity">
    <text evidence="1">Belongs to the short-chain dehydrogenases/reductases (SDR) family.</text>
</comment>
<dbReference type="SUPFAM" id="SSF51735">
    <property type="entry name" value="NAD(P)-binding Rossmann-fold domains"/>
    <property type="match status" value="1"/>
</dbReference>
<dbReference type="EC" id="1.1.1.-" evidence="3"/>
<keyword evidence="4" id="KW-1185">Reference proteome</keyword>
<comment type="caution">
    <text evidence="3">The sequence shown here is derived from an EMBL/GenBank/DDBJ whole genome shotgun (WGS) entry which is preliminary data.</text>
</comment>